<dbReference type="AlphaFoldDB" id="A0A4Y7KBE7"/>
<dbReference type="Gramene" id="RZC69338">
    <property type="protein sequence ID" value="RZC69338"/>
    <property type="gene ID" value="C5167_033222"/>
</dbReference>
<dbReference type="EMBL" id="CM010721">
    <property type="protein sequence ID" value="RZC69338.1"/>
    <property type="molecule type" value="Genomic_DNA"/>
</dbReference>
<protein>
    <submittedName>
        <fullName evidence="1">Uncharacterized protein</fullName>
    </submittedName>
</protein>
<evidence type="ECO:0000313" key="1">
    <source>
        <dbReference type="EMBL" id="RZC69338.1"/>
    </source>
</evidence>
<dbReference type="Proteomes" id="UP000316621">
    <property type="component" value="Chromosome 7"/>
</dbReference>
<gene>
    <name evidence="1" type="ORF">C5167_033222</name>
</gene>
<proteinExistence type="predicted"/>
<accession>A0A4Y7KBE7</accession>
<evidence type="ECO:0000313" key="2">
    <source>
        <dbReference type="Proteomes" id="UP000316621"/>
    </source>
</evidence>
<sequence>MFEKKIGNTSIESEMNIDTGAFSWLCEQFQQMLDTKFSEYEASMQAETKKLTL</sequence>
<reference evidence="1 2" key="1">
    <citation type="journal article" date="2018" name="Science">
        <title>The opium poppy genome and morphinan production.</title>
        <authorList>
            <person name="Guo L."/>
            <person name="Winzer T."/>
            <person name="Yang X."/>
            <person name="Li Y."/>
            <person name="Ning Z."/>
            <person name="He Z."/>
            <person name="Teodor R."/>
            <person name="Lu Y."/>
            <person name="Bowser T.A."/>
            <person name="Graham I.A."/>
            <person name="Ye K."/>
        </authorList>
    </citation>
    <scope>NUCLEOTIDE SEQUENCE [LARGE SCALE GENOMIC DNA]</scope>
    <source>
        <strain evidence="2">cv. HN1</strain>
        <tissue evidence="1">Leaves</tissue>
    </source>
</reference>
<organism evidence="1 2">
    <name type="scientific">Papaver somniferum</name>
    <name type="common">Opium poppy</name>
    <dbReference type="NCBI Taxonomy" id="3469"/>
    <lineage>
        <taxon>Eukaryota</taxon>
        <taxon>Viridiplantae</taxon>
        <taxon>Streptophyta</taxon>
        <taxon>Embryophyta</taxon>
        <taxon>Tracheophyta</taxon>
        <taxon>Spermatophyta</taxon>
        <taxon>Magnoliopsida</taxon>
        <taxon>Ranunculales</taxon>
        <taxon>Papaveraceae</taxon>
        <taxon>Papaveroideae</taxon>
        <taxon>Papaver</taxon>
    </lineage>
</organism>
<name>A0A4Y7KBE7_PAPSO</name>
<keyword evidence="2" id="KW-1185">Reference proteome</keyword>